<dbReference type="AlphaFoldDB" id="A0A2T7AUP6"/>
<sequence length="104" mass="12233">MFFVAYVIFKNKQSDKIDAFIKENGVNVDAVMVEIVPDKYQRVNNKIVAVITVQYEFKGKSITSKRGLSFYITDKDKFEVGKKIKIRINPDNPTQFYYPDYRTY</sequence>
<name>A0A2T7AUP6_9ENTR</name>
<dbReference type="InterPro" id="IPR021994">
    <property type="entry name" value="DUF3592"/>
</dbReference>
<organism evidence="3 4">
    <name type="scientific">Cronobacter muytjensii</name>
    <dbReference type="NCBI Taxonomy" id="413501"/>
    <lineage>
        <taxon>Bacteria</taxon>
        <taxon>Pseudomonadati</taxon>
        <taxon>Pseudomonadota</taxon>
        <taxon>Gammaproteobacteria</taxon>
        <taxon>Enterobacterales</taxon>
        <taxon>Enterobacteriaceae</taxon>
        <taxon>Cronobacter</taxon>
    </lineage>
</organism>
<dbReference type="EMBL" id="MSAE01000014">
    <property type="protein sequence ID" value="PUX15509.1"/>
    <property type="molecule type" value="Genomic_DNA"/>
</dbReference>
<evidence type="ECO:0000259" key="1">
    <source>
        <dbReference type="Pfam" id="PF12158"/>
    </source>
</evidence>
<dbReference type="Pfam" id="PF12158">
    <property type="entry name" value="DUF3592"/>
    <property type="match status" value="1"/>
</dbReference>
<proteinExistence type="predicted"/>
<evidence type="ECO:0000313" key="5">
    <source>
        <dbReference type="Proteomes" id="UP000469927"/>
    </source>
</evidence>
<comment type="caution">
    <text evidence="3">The sequence shown here is derived from an EMBL/GenBank/DDBJ whole genome shotgun (WGS) entry which is preliminary data.</text>
</comment>
<dbReference type="Proteomes" id="UP000244378">
    <property type="component" value="Unassembled WGS sequence"/>
</dbReference>
<dbReference type="EMBL" id="WAGD01000057">
    <property type="protein sequence ID" value="KAB0874901.1"/>
    <property type="molecule type" value="Genomic_DNA"/>
</dbReference>
<accession>A0A2T7AUP6</accession>
<gene>
    <name evidence="3" type="ORF">AUN14_08395</name>
    <name evidence="2" type="ORF">FZI19_16655</name>
</gene>
<keyword evidence="5" id="KW-1185">Reference proteome</keyword>
<protein>
    <recommendedName>
        <fullName evidence="1">DUF3592 domain-containing protein</fullName>
    </recommendedName>
</protein>
<reference evidence="2 5" key="2">
    <citation type="submission" date="2019-08" db="EMBL/GenBank/DDBJ databases">
        <title>Prevalence, distribution, and phylogeny of type two toxin-antitoxin genes possessed by Cronobacter species where C. sakazakii homologs follow sequence type lineages.</title>
        <authorList>
            <person name="Finkelstein S."/>
            <person name="Negrete F."/>
            <person name="Jang H."/>
            <person name="Gopinath G.R."/>
            <person name="Tall B.D."/>
        </authorList>
    </citation>
    <scope>NUCLEOTIDE SEQUENCE [LARGE SCALE GENOMIC DNA]</scope>
    <source>
        <strain evidence="2 5">MOD1_GK1257</strain>
    </source>
</reference>
<feature type="domain" description="DUF3592" evidence="1">
    <location>
        <begin position="50"/>
        <end position="97"/>
    </location>
</feature>
<evidence type="ECO:0000313" key="3">
    <source>
        <dbReference type="EMBL" id="PUX15509.1"/>
    </source>
</evidence>
<dbReference type="Proteomes" id="UP000469927">
    <property type="component" value="Unassembled WGS sequence"/>
</dbReference>
<reference evidence="3 4" key="1">
    <citation type="submission" date="2016-12" db="EMBL/GenBank/DDBJ databases">
        <title>Analysis of the Molecular Diversity Among Cronobacter Species Isolated from Filth Flies Using a Pan Genomic DNA Microarray.</title>
        <authorList>
            <person name="Pava-Ripoll M."/>
            <person name="Tall B."/>
            <person name="Farber J."/>
            <person name="Fanning S."/>
            <person name="Lehner A."/>
            <person name="Stephan R."/>
            <person name="Pagotto F."/>
            <person name="Iverson C."/>
            <person name="Ziobro G."/>
            <person name="Miller A."/>
            <person name="Pearson R."/>
            <person name="Yan Q."/>
            <person name="Kim M."/>
            <person name="Jeong S."/>
            <person name="Park J."/>
            <person name="Jun S."/>
            <person name="Choi H."/>
            <person name="Chung T."/>
            <person name="Yoo Y."/>
            <person name="Park E."/>
            <person name="Hwang S."/>
            <person name="Lee B."/>
            <person name="Sathyamoorthy V."/>
            <person name="Carter L."/>
            <person name="Mammel M."/>
            <person name="Jackson S."/>
            <person name="Kothary M."/>
            <person name="Patel I."/>
            <person name="Grim C."/>
            <person name="Gopinath G."/>
            <person name="Gangiredla J."/>
            <person name="Chase H."/>
        </authorList>
    </citation>
    <scope>NUCLEOTIDE SEQUENCE [LARGE SCALE GENOMIC DNA]</scope>
    <source>
        <strain evidence="3 4">MOD1-Md1s</strain>
    </source>
</reference>
<dbReference type="OrthoDB" id="6563691at2"/>
<evidence type="ECO:0000313" key="4">
    <source>
        <dbReference type="Proteomes" id="UP000244378"/>
    </source>
</evidence>
<evidence type="ECO:0000313" key="2">
    <source>
        <dbReference type="EMBL" id="KAB0874901.1"/>
    </source>
</evidence>